<evidence type="ECO:0000256" key="1">
    <source>
        <dbReference type="ARBA" id="ARBA00003548"/>
    </source>
</evidence>
<proteinExistence type="inferred from homology"/>
<dbReference type="GO" id="GO:0005634">
    <property type="term" value="C:nucleus"/>
    <property type="evidence" value="ECO:0007669"/>
    <property type="project" value="TreeGrafter"/>
</dbReference>
<comment type="subcellular location">
    <subcellularLocation>
        <location evidence="2">Mitochondrion</location>
    </subcellularLocation>
</comment>
<comment type="function">
    <text evidence="1">Required for respiratory activity and maintenance and expression of the mitochondrial genome.</text>
</comment>
<gene>
    <name evidence="5" type="primary">RRG9_1</name>
    <name evidence="5" type="ORF">GRS66_004333</name>
</gene>
<dbReference type="Pfam" id="PF06413">
    <property type="entry name" value="Neugrin"/>
    <property type="match status" value="1"/>
</dbReference>
<evidence type="ECO:0000256" key="3">
    <source>
        <dbReference type="ARBA" id="ARBA00010895"/>
    </source>
</evidence>
<evidence type="ECO:0000313" key="6">
    <source>
        <dbReference type="Proteomes" id="UP000501346"/>
    </source>
</evidence>
<reference evidence="5 6" key="1">
    <citation type="journal article" date="2019" name="BMC Genomics">
        <title>Chromosome level assembly and comparative genome analysis confirm lager-brewing yeasts originated from a single hybridization.</title>
        <authorList>
            <person name="Salazar A.N."/>
            <person name="Gorter de Vries A.R."/>
            <person name="van den Broek M."/>
            <person name="Brouwers N."/>
            <person name="de la Torre Cortes P."/>
            <person name="Kuijpers N.G.A."/>
            <person name="Daran J.G."/>
            <person name="Abeel T."/>
        </authorList>
    </citation>
    <scope>NUCLEOTIDE SEQUENCE [LARGE SCALE GENOMIC DNA]</scope>
    <source>
        <strain evidence="5 6">CBS 1483</strain>
    </source>
</reference>
<dbReference type="OrthoDB" id="5578174at2759"/>
<accession>A0A6C1DZ69</accession>
<keyword evidence="6" id="KW-1185">Reference proteome</keyword>
<dbReference type="Proteomes" id="UP000501346">
    <property type="component" value="Chromosome ScXIV"/>
</dbReference>
<dbReference type="PANTHER" id="PTHR13475">
    <property type="entry name" value="NEUGRIN"/>
    <property type="match status" value="1"/>
</dbReference>
<dbReference type="GO" id="GO:0005739">
    <property type="term" value="C:mitochondrion"/>
    <property type="evidence" value="ECO:0007669"/>
    <property type="project" value="UniProtKB-SubCell"/>
</dbReference>
<dbReference type="PANTHER" id="PTHR13475:SF3">
    <property type="entry name" value="NEUGRIN"/>
    <property type="match status" value="1"/>
</dbReference>
<organism evidence="5 6">
    <name type="scientific">Saccharomyces pastorianus</name>
    <name type="common">Lager yeast</name>
    <name type="synonym">Saccharomyces cerevisiae x Saccharomyces eubayanus</name>
    <dbReference type="NCBI Taxonomy" id="27292"/>
    <lineage>
        <taxon>Eukaryota</taxon>
        <taxon>Fungi</taxon>
        <taxon>Dikarya</taxon>
        <taxon>Ascomycota</taxon>
        <taxon>Saccharomycotina</taxon>
        <taxon>Saccharomycetes</taxon>
        <taxon>Saccharomycetales</taxon>
        <taxon>Saccharomycetaceae</taxon>
        <taxon>Saccharomyces</taxon>
    </lineage>
</organism>
<dbReference type="InterPro" id="IPR010487">
    <property type="entry name" value="NGRN/Rrg9"/>
</dbReference>
<evidence type="ECO:0000313" key="5">
    <source>
        <dbReference type="EMBL" id="QID81933.1"/>
    </source>
</evidence>
<name>A0A6C1DZ69_SACPS</name>
<evidence type="ECO:0000256" key="4">
    <source>
        <dbReference type="ARBA" id="ARBA00013566"/>
    </source>
</evidence>
<dbReference type="AlphaFoldDB" id="A0A6C1DZ69"/>
<comment type="similarity">
    <text evidence="3">Belongs to the RRG9 family.</text>
</comment>
<sequence>MNILRIACRSFHCLRCGPLLNENRGWSSKKIIKLVNKSSLSNKEFTEKVRDGTKDIPEWKKQKMAVRKKLQGQRWNPPKKISQEQMEALRLLKFNFPELTASDLADRFKISPEAVRRILKSNWKRTDEENNNTYERWKRRGERIKEMYQRKEDADFVSNQIVTSRKIILGSNSNSPELIARNVRTFKPFKPNNSTPGKKNTNKLYILKHLGSKQ</sequence>
<evidence type="ECO:0000256" key="2">
    <source>
        <dbReference type="ARBA" id="ARBA00004173"/>
    </source>
</evidence>
<dbReference type="EMBL" id="CP048995">
    <property type="protein sequence ID" value="QID81933.1"/>
    <property type="molecule type" value="Genomic_DNA"/>
</dbReference>
<protein>
    <recommendedName>
        <fullName evidence="4">Required for respiratory growth protein 9, mitochondrial</fullName>
    </recommendedName>
</protein>